<gene>
    <name evidence="3" type="ORF">J5Y09_11915</name>
</gene>
<dbReference type="Proteomes" id="UP000680815">
    <property type="component" value="Unassembled WGS sequence"/>
</dbReference>
<proteinExistence type="predicted"/>
<feature type="region of interest" description="Disordered" evidence="1">
    <location>
        <begin position="1"/>
        <end position="23"/>
    </location>
</feature>
<comment type="caution">
    <text evidence="3">The sequence shown here is derived from an EMBL/GenBank/DDBJ whole genome shotgun (WGS) entry which is preliminary data.</text>
</comment>
<dbReference type="EMBL" id="JAGIYZ010000010">
    <property type="protein sequence ID" value="MBP0464615.1"/>
    <property type="molecule type" value="Genomic_DNA"/>
</dbReference>
<keyword evidence="3" id="KW-0378">Hydrolase</keyword>
<keyword evidence="3" id="KW-0540">Nuclease</keyword>
<evidence type="ECO:0000259" key="2">
    <source>
        <dbReference type="PROSITE" id="PS50206"/>
    </source>
</evidence>
<dbReference type="PANTHER" id="PTHR11203:SF49">
    <property type="entry name" value="BLL1145 PROTEIN"/>
    <property type="match status" value="1"/>
</dbReference>
<feature type="domain" description="Rhodanese" evidence="2">
    <location>
        <begin position="178"/>
        <end position="240"/>
    </location>
</feature>
<dbReference type="InterPro" id="IPR026360">
    <property type="entry name" value="Xnuc_lig_assoc"/>
</dbReference>
<evidence type="ECO:0000313" key="4">
    <source>
        <dbReference type="Proteomes" id="UP000680815"/>
    </source>
</evidence>
<dbReference type="PANTHER" id="PTHR11203">
    <property type="entry name" value="CLEAVAGE AND POLYADENYLATION SPECIFICITY FACTOR FAMILY MEMBER"/>
    <property type="match status" value="1"/>
</dbReference>
<dbReference type="GO" id="GO:0004527">
    <property type="term" value="F:exonuclease activity"/>
    <property type="evidence" value="ECO:0007669"/>
    <property type="project" value="UniProtKB-KW"/>
</dbReference>
<organism evidence="3 4">
    <name type="scientific">Roseomonas nitratireducens</name>
    <dbReference type="NCBI Taxonomy" id="2820810"/>
    <lineage>
        <taxon>Bacteria</taxon>
        <taxon>Pseudomonadati</taxon>
        <taxon>Pseudomonadota</taxon>
        <taxon>Alphaproteobacteria</taxon>
        <taxon>Acetobacterales</taxon>
        <taxon>Roseomonadaceae</taxon>
        <taxon>Roseomonas</taxon>
    </lineage>
</organism>
<evidence type="ECO:0000256" key="1">
    <source>
        <dbReference type="SAM" id="MobiDB-lite"/>
    </source>
</evidence>
<keyword evidence="3" id="KW-0436">Ligase</keyword>
<protein>
    <submittedName>
        <fullName evidence="3">Ligase-associated DNA damage response exonuclease</fullName>
        <ecNumber evidence="3">3.1.-.-</ecNumber>
    </submittedName>
</protein>
<dbReference type="SUPFAM" id="SSF56281">
    <property type="entry name" value="Metallo-hydrolase/oxidoreductase"/>
    <property type="match status" value="1"/>
</dbReference>
<dbReference type="PROSITE" id="PS50206">
    <property type="entry name" value="RHODANESE_3"/>
    <property type="match status" value="1"/>
</dbReference>
<dbReference type="InterPro" id="IPR036866">
    <property type="entry name" value="RibonucZ/Hydroxyglut_hydro"/>
</dbReference>
<reference evidence="3 4" key="1">
    <citation type="submission" date="2021-03" db="EMBL/GenBank/DDBJ databases">
        <authorList>
            <person name="So Y."/>
        </authorList>
    </citation>
    <scope>NUCLEOTIDE SEQUENCE [LARGE SCALE GENOMIC DNA]</scope>
    <source>
        <strain evidence="3 4">PWR1</strain>
    </source>
</reference>
<name>A0ABS4ATA6_9PROT</name>
<dbReference type="InterPro" id="IPR050698">
    <property type="entry name" value="MBL"/>
</dbReference>
<evidence type="ECO:0000313" key="3">
    <source>
        <dbReference type="EMBL" id="MBP0464615.1"/>
    </source>
</evidence>
<keyword evidence="4" id="KW-1185">Reference proteome</keyword>
<dbReference type="Gene3D" id="3.60.15.10">
    <property type="entry name" value="Ribonuclease Z/Hydroxyacylglutathione hydrolase-like"/>
    <property type="match status" value="1"/>
</dbReference>
<accession>A0ABS4ATA6</accession>
<dbReference type="GO" id="GO:0016874">
    <property type="term" value="F:ligase activity"/>
    <property type="evidence" value="ECO:0007669"/>
    <property type="project" value="UniProtKB-KW"/>
</dbReference>
<keyword evidence="3" id="KW-0269">Exonuclease</keyword>
<dbReference type="EC" id="3.1.-.-" evidence="3"/>
<dbReference type="NCBIfam" id="TIGR04122">
    <property type="entry name" value="Xnuc_lig_assoc"/>
    <property type="match status" value="1"/>
</dbReference>
<sequence length="370" mass="39978">MFSFAGQYGGASTRREGAQIRPVTAPHPETWLKVTPSGLFCEPGGFFIDPTRAVDRAVISHGHSDHARPGHAHVLATAETLAIMTARMGEGRAGVAQQALGFGETLVVNGVRVWLRPAGHVLGSAQICMEWQGSRAVVSGDYKRRPDPTAAGFEPEPCDVFVTEATFALPVFRHPPAEAEIARLLRSVALFPERTHVVGCYSLGKCQRLVALLRQAGWDRPIHLHGAHVALCRLYESLGVPLGMLRTATVAKKEELKGAIVLAPPSAVADRWARRLAEPVVAVASGWMRVRQRARQGGVELPLVISDHADWDELLATAEDVQAPEIWVTHGREDALIHALSLRGIRGRALHLVGRGDEEEDTDAAEAPAA</sequence>
<dbReference type="InterPro" id="IPR001763">
    <property type="entry name" value="Rhodanese-like_dom"/>
</dbReference>